<name>A0AAE1B3F4_9GAST</name>
<organism evidence="2 3">
    <name type="scientific">Elysia crispata</name>
    <name type="common">lettuce slug</name>
    <dbReference type="NCBI Taxonomy" id="231223"/>
    <lineage>
        <taxon>Eukaryota</taxon>
        <taxon>Metazoa</taxon>
        <taxon>Spiralia</taxon>
        <taxon>Lophotrochozoa</taxon>
        <taxon>Mollusca</taxon>
        <taxon>Gastropoda</taxon>
        <taxon>Heterobranchia</taxon>
        <taxon>Euthyneura</taxon>
        <taxon>Panpulmonata</taxon>
        <taxon>Sacoglossa</taxon>
        <taxon>Placobranchoidea</taxon>
        <taxon>Plakobranchidae</taxon>
        <taxon>Elysia</taxon>
    </lineage>
</organism>
<comment type="caution">
    <text evidence="2">The sequence shown here is derived from an EMBL/GenBank/DDBJ whole genome shotgun (WGS) entry which is preliminary data.</text>
</comment>
<protein>
    <submittedName>
        <fullName evidence="2">Uncharacterized protein</fullName>
    </submittedName>
</protein>
<dbReference type="Proteomes" id="UP001283361">
    <property type="component" value="Unassembled WGS sequence"/>
</dbReference>
<feature type="region of interest" description="Disordered" evidence="1">
    <location>
        <begin position="53"/>
        <end position="72"/>
    </location>
</feature>
<accession>A0AAE1B3F4</accession>
<dbReference type="SUPFAM" id="SSF47986">
    <property type="entry name" value="DEATH domain"/>
    <property type="match status" value="1"/>
</dbReference>
<keyword evidence="3" id="KW-1185">Reference proteome</keyword>
<evidence type="ECO:0000313" key="3">
    <source>
        <dbReference type="Proteomes" id="UP001283361"/>
    </source>
</evidence>
<proteinExistence type="predicted"/>
<evidence type="ECO:0000313" key="2">
    <source>
        <dbReference type="EMBL" id="KAK3797862.1"/>
    </source>
</evidence>
<reference evidence="2" key="1">
    <citation type="journal article" date="2023" name="G3 (Bethesda)">
        <title>A reference genome for the long-term kleptoplast-retaining sea slug Elysia crispata morphotype clarki.</title>
        <authorList>
            <person name="Eastman K.E."/>
            <person name="Pendleton A.L."/>
            <person name="Shaikh M.A."/>
            <person name="Suttiyut T."/>
            <person name="Ogas R."/>
            <person name="Tomko P."/>
            <person name="Gavelis G."/>
            <person name="Widhalm J.R."/>
            <person name="Wisecaver J.H."/>
        </authorList>
    </citation>
    <scope>NUCLEOTIDE SEQUENCE</scope>
    <source>
        <strain evidence="2">ECLA1</strain>
    </source>
</reference>
<evidence type="ECO:0000256" key="1">
    <source>
        <dbReference type="SAM" id="MobiDB-lite"/>
    </source>
</evidence>
<dbReference type="AlphaFoldDB" id="A0AAE1B3F4"/>
<gene>
    <name evidence="2" type="ORF">RRG08_052461</name>
</gene>
<sequence length="236" mass="26664">MLESPPLEHLSPNCTRALALRQVLGAAESDQPEAHHSQSPWSSFTLPALPVVREPVARDRSPSPWQRRGPPAYRMLSGNLQIPIPEEVDMGERLGQARAGQDQAGAAGPGRDEREAHRRMMATEVRDLKYICKELEEIYGYLSANDEWAELAGHLGLCHRQVEVFRGIFQGRPGTPTGQTFLEAYMARFDLSVRFLLQALLNMPRDIYQKLAQSLWTAALLNNSQYYIDLRRMGRI</sequence>
<dbReference type="EMBL" id="JAWDGP010000740">
    <property type="protein sequence ID" value="KAK3797862.1"/>
    <property type="molecule type" value="Genomic_DNA"/>
</dbReference>
<dbReference type="InterPro" id="IPR011029">
    <property type="entry name" value="DEATH-like_dom_sf"/>
</dbReference>